<dbReference type="Gene3D" id="1.25.40.10">
    <property type="entry name" value="Tetratricopeptide repeat domain"/>
    <property type="match status" value="1"/>
</dbReference>
<dbReference type="AlphaFoldDB" id="K0RGX1"/>
<dbReference type="InterPro" id="IPR000089">
    <property type="entry name" value="Biotin_lipoyl"/>
</dbReference>
<gene>
    <name evidence="5" type="ORF">THAOC_35544</name>
</gene>
<reference evidence="5 6" key="1">
    <citation type="journal article" date="2012" name="Genome Biol.">
        <title>Genome and low-iron response of an oceanic diatom adapted to chronic iron limitation.</title>
        <authorList>
            <person name="Lommer M."/>
            <person name="Specht M."/>
            <person name="Roy A.S."/>
            <person name="Kraemer L."/>
            <person name="Andreson R."/>
            <person name="Gutowska M.A."/>
            <person name="Wolf J."/>
            <person name="Bergner S.V."/>
            <person name="Schilhabel M.B."/>
            <person name="Klostermeier U.C."/>
            <person name="Beiko R.G."/>
            <person name="Rosenstiel P."/>
            <person name="Hippler M."/>
            <person name="Laroche J."/>
        </authorList>
    </citation>
    <scope>NUCLEOTIDE SEQUENCE [LARGE SCALE GENOMIC DNA]</scope>
    <source>
        <strain evidence="5 6">CCMP1005</strain>
    </source>
</reference>
<dbReference type="SUPFAM" id="SSF48452">
    <property type="entry name" value="TPR-like"/>
    <property type="match status" value="1"/>
</dbReference>
<dbReference type="CDD" id="cd05154">
    <property type="entry name" value="ACAD10_11_N-like"/>
    <property type="match status" value="1"/>
</dbReference>
<dbReference type="Pfam" id="PF14938">
    <property type="entry name" value="SNAP"/>
    <property type="match status" value="1"/>
</dbReference>
<comment type="caution">
    <text evidence="5">The sequence shown here is derived from an EMBL/GenBank/DDBJ whole genome shotgun (WGS) entry which is preliminary data.</text>
</comment>
<dbReference type="InterPro" id="IPR002575">
    <property type="entry name" value="Aminoglycoside_PTrfase"/>
</dbReference>
<dbReference type="OrthoDB" id="191037at2759"/>
<dbReference type="InterPro" id="IPR011990">
    <property type="entry name" value="TPR-like_helical_dom_sf"/>
</dbReference>
<dbReference type="CDD" id="cd06849">
    <property type="entry name" value="lipoyl_domain"/>
    <property type="match status" value="1"/>
</dbReference>
<evidence type="ECO:0000256" key="3">
    <source>
        <dbReference type="SAM" id="MobiDB-lite"/>
    </source>
</evidence>
<dbReference type="Gene3D" id="2.40.50.100">
    <property type="match status" value="1"/>
</dbReference>
<organism evidence="5 6">
    <name type="scientific">Thalassiosira oceanica</name>
    <name type="common">Marine diatom</name>
    <dbReference type="NCBI Taxonomy" id="159749"/>
    <lineage>
        <taxon>Eukaryota</taxon>
        <taxon>Sar</taxon>
        <taxon>Stramenopiles</taxon>
        <taxon>Ochrophyta</taxon>
        <taxon>Bacillariophyta</taxon>
        <taxon>Coscinodiscophyceae</taxon>
        <taxon>Thalassiosirophycidae</taxon>
        <taxon>Thalassiosirales</taxon>
        <taxon>Thalassiosiraceae</taxon>
        <taxon>Thalassiosira</taxon>
    </lineage>
</organism>
<evidence type="ECO:0000256" key="2">
    <source>
        <dbReference type="ARBA" id="ARBA00022946"/>
    </source>
</evidence>
<name>K0RGX1_THAOC</name>
<dbReference type="Pfam" id="PF00364">
    <property type="entry name" value="Biotin_lipoyl"/>
    <property type="match status" value="1"/>
</dbReference>
<dbReference type="InterPro" id="IPR041726">
    <property type="entry name" value="ACAD10_11_N"/>
</dbReference>
<dbReference type="Gene3D" id="3.90.1200.10">
    <property type="match status" value="1"/>
</dbReference>
<dbReference type="SUPFAM" id="SSF51230">
    <property type="entry name" value="Single hybrid motif"/>
    <property type="match status" value="1"/>
</dbReference>
<dbReference type="InterPro" id="IPR011053">
    <property type="entry name" value="Single_hybrid_motif"/>
</dbReference>
<keyword evidence="2" id="KW-0809">Transit peptide</keyword>
<protein>
    <recommendedName>
        <fullName evidence="4">Lipoyl-binding domain-containing protein</fullName>
    </recommendedName>
</protein>
<evidence type="ECO:0000256" key="1">
    <source>
        <dbReference type="ARBA" id="ARBA00022823"/>
    </source>
</evidence>
<dbReference type="Proteomes" id="UP000266841">
    <property type="component" value="Unassembled WGS sequence"/>
</dbReference>
<feature type="domain" description="Lipoyl-binding" evidence="4">
    <location>
        <begin position="744"/>
        <end position="819"/>
    </location>
</feature>
<evidence type="ECO:0000259" key="4">
    <source>
        <dbReference type="PROSITE" id="PS50968"/>
    </source>
</evidence>
<dbReference type="EMBL" id="AGNL01048221">
    <property type="protein sequence ID" value="EJK45822.1"/>
    <property type="molecule type" value="Genomic_DNA"/>
</dbReference>
<dbReference type="InterPro" id="IPR003016">
    <property type="entry name" value="2-oxoA_DH_lipoyl-BS"/>
</dbReference>
<sequence>SGESSIEHYRRAAKLSLRDNFSDAMYEKAAFLLEKNEEYLEASLLYRDLAFSCASRELNRFEVPSYVLRSGILLLAQGGDTSHVQELSKEACAFDCRVGSSGELRFLNDLCNVLTRKDIDAFADSLYSYNGMHELGSETLTALGKIRDLIPTLFFDLMIMDLDGPGLATAGSPQYDRHLAVSGSLPGKHPSQLKVMTYYTFEAPVHDHIESHLAQKVQASKLREATSSGHVLRRGEMTDDGERDGTRTTSVRQQIDVASLARWMSCQRSLKHLLGPSDLEGRLSLKQFGFGQSNPTFLLKIEKDDEIIKLVLRRKPNKLAHPSAHALHREFRVLESISRYNEQLKSSNKASEFDRSVPVPYPHAYCKDEGVIGAEFYVMQFVEGRIFVDPRMTTMTSADRAAAYSDAVRILSNIHNVPWWRIGLERYGKRRPGQTYVERQLHTLLQVAKKQSELMEGGSNEEMSRVEGSIRQISLELQSHAAKCPDSFRLLHGDYKVDNLIFHPTEPRVVAVLDWELSTLGDSNCDLANLSMMYFMPSMEHGWGVAGLGENWGGTGIPTREQLISMYCEYSQLHEKVRRGLGEISDASPTMKPANLEEVKVWSGFYLSFLFFKNCVIVHGVAQRAATGVASSAQASKVAKLLPEMVRTTHKVQVSYPPPATSASKLFEGPVMIMSNVATCLGRVVPAAAAQVSRESLNSLQRRSIHLISHSSSSSAAPRAKIIPAMSATVTPRAIHSSCAQMAQITVDVPTMGDSITEGTIVEWCVPPGSHVKEGDVIAMVETDKVTIDIKTDQEGVLIKQLGEVDDTVEVGHGLYVLDTDVSAAESFSADTVSEVNDSIDAVKAGEEKQEAPPSTSPEGWKVKLTASDPSTAPLSGTSQINSDKPQSPTSVTHMPYRFMYGRPTITDEEIEALILGGAEEAPEVSNQTAGVVFYGGKVVTAGPRYFWTAD</sequence>
<dbReference type="InterPro" id="IPR011009">
    <property type="entry name" value="Kinase-like_dom_sf"/>
</dbReference>
<dbReference type="PROSITE" id="PS00189">
    <property type="entry name" value="LIPOYL"/>
    <property type="match status" value="1"/>
</dbReference>
<dbReference type="Pfam" id="PF01636">
    <property type="entry name" value="APH"/>
    <property type="match status" value="1"/>
</dbReference>
<dbReference type="SUPFAM" id="SSF56112">
    <property type="entry name" value="Protein kinase-like (PK-like)"/>
    <property type="match status" value="1"/>
</dbReference>
<keyword evidence="1" id="KW-0450">Lipoyl</keyword>
<dbReference type="InterPro" id="IPR052898">
    <property type="entry name" value="ACAD10-like"/>
</dbReference>
<accession>K0RGX1</accession>
<feature type="region of interest" description="Disordered" evidence="3">
    <location>
        <begin position="845"/>
        <end position="895"/>
    </location>
</feature>
<dbReference type="PROSITE" id="PS50968">
    <property type="entry name" value="BIOTINYL_LIPOYL"/>
    <property type="match status" value="1"/>
</dbReference>
<dbReference type="PANTHER" id="PTHR47829">
    <property type="entry name" value="HYDROLASE, PUTATIVE (AFU_ORTHOLOGUE AFUA_1G12880)-RELATED"/>
    <property type="match status" value="1"/>
</dbReference>
<keyword evidence="6" id="KW-1185">Reference proteome</keyword>
<dbReference type="eggNOG" id="KOG0559">
    <property type="taxonomic scope" value="Eukaryota"/>
</dbReference>
<dbReference type="Gene3D" id="3.30.200.20">
    <property type="entry name" value="Phosphorylase Kinase, domain 1"/>
    <property type="match status" value="1"/>
</dbReference>
<evidence type="ECO:0000313" key="5">
    <source>
        <dbReference type="EMBL" id="EJK45822.1"/>
    </source>
</evidence>
<evidence type="ECO:0000313" key="6">
    <source>
        <dbReference type="Proteomes" id="UP000266841"/>
    </source>
</evidence>
<feature type="region of interest" description="Disordered" evidence="3">
    <location>
        <begin position="224"/>
        <end position="250"/>
    </location>
</feature>
<feature type="compositionally biased region" description="Polar residues" evidence="3">
    <location>
        <begin position="868"/>
        <end position="893"/>
    </location>
</feature>
<dbReference type="PANTHER" id="PTHR47829:SF1">
    <property type="entry name" value="HAD FAMILY PHOSPHATASE"/>
    <property type="match status" value="1"/>
</dbReference>
<feature type="non-terminal residue" evidence="5">
    <location>
        <position position="1"/>
    </location>
</feature>
<proteinExistence type="predicted"/>